<dbReference type="Proteomes" id="UP000557307">
    <property type="component" value="Unassembled WGS sequence"/>
</dbReference>
<dbReference type="SUPFAM" id="SSF52540">
    <property type="entry name" value="P-loop containing nucleoside triphosphate hydrolases"/>
    <property type="match status" value="1"/>
</dbReference>
<dbReference type="GO" id="GO:0005524">
    <property type="term" value="F:ATP binding"/>
    <property type="evidence" value="ECO:0007669"/>
    <property type="project" value="InterPro"/>
</dbReference>
<reference evidence="3 4" key="1">
    <citation type="submission" date="2020-08" db="EMBL/GenBank/DDBJ databases">
        <title>Genomic Encyclopedia of Type Strains, Phase IV (KMG-IV): sequencing the most valuable type-strain genomes for metagenomic binning, comparative biology and taxonomic classification.</title>
        <authorList>
            <person name="Goeker M."/>
        </authorList>
    </citation>
    <scope>NUCLEOTIDE SEQUENCE [LARGE SCALE GENOMIC DNA]</scope>
    <source>
        <strain evidence="3 4">DSM 105074</strain>
    </source>
</reference>
<evidence type="ECO:0000259" key="2">
    <source>
        <dbReference type="PROSITE" id="PS51194"/>
    </source>
</evidence>
<dbReference type="AlphaFoldDB" id="A0A840TZT0"/>
<name>A0A840TZT0_9BACT</name>
<dbReference type="GO" id="GO:0003677">
    <property type="term" value="F:DNA binding"/>
    <property type="evidence" value="ECO:0007669"/>
    <property type="project" value="InterPro"/>
</dbReference>
<comment type="caution">
    <text evidence="3">The sequence shown here is derived from an EMBL/GenBank/DDBJ whole genome shotgun (WGS) entry which is preliminary data.</text>
</comment>
<sequence length="848" mass="95046">MRQYDVVISTPNSASPAQKAVSNPPEDLFDLVLVDEAHHSPAPTWNALCEAFPKARVVLFTATPFRRDGKEIKGKYVYTYPIQKAFEDGIYGEMQYIPVTVASGLDPDKELARQTAYEFAKDKASGYQHIVMVRANTRTQAIKLQEIYGKETTLRLEVVHSGLSNRATERTVAQLRKGELDGVICVNMLGEGFDLPRLKIAALHSPHRSLSVTLQFLGRFARVNGEGLGDAKFLAIQEEINHDMESLFQESSAWGRRIRAIGQRQISKEIQTREFLEEFENNEAIGDEATLDDLSLYSFSLFNHAKVYQVHGEVDLWAKPALQGFTVKKSWVNRKHATAAFIAREESLPKWTSAGVLSTTEYHLFVCHYDEKAGLLFICATCREDVIFKQIAALFVKGHVLGLSLNKINRVLRSFTSLELFNVGMRNRATGTVAESYRQIAGSAAHVAIEKSDGTLYHRGHVFGRGTTPDGVTTIGLSSLSKVWRLEQSKLPQLIGWFTSMAGDIVNPAPFTTGIALDYLDAGVDVEVLPALTVLAADWQNGCYDKPPLLFVPGVTRPMSLIDTDISVNWLPEKPDRYEVTIRLEEGEVNLIYLLSPYPHFEYRDESQTKWEIERAAKRRYDIIEYLNENPLRFHLADGSILEGNQIFPVPADDTPFDAETLMEAIDWQGNNVDPYREFGECTAPLRSIHDWLSERLVNGSSEIVFYDHRPGECADYLTVDLNDDGSPLIRLYHCKGAGGKPSGERDNDLFDVCGQVTKSTRWRNRKVLVKQVNKRTQTGSVFRKGNLKMFAELVASSPQHQFALEVYIVQPGVSVQKLSTKSSNLMATISRGLLAHGCERLRVLCSA</sequence>
<evidence type="ECO:0000259" key="1">
    <source>
        <dbReference type="PROSITE" id="PS51192"/>
    </source>
</evidence>
<dbReference type="Pfam" id="PF04851">
    <property type="entry name" value="ResIII"/>
    <property type="match status" value="1"/>
</dbReference>
<dbReference type="InterPro" id="IPR014001">
    <property type="entry name" value="Helicase_ATP-bd"/>
</dbReference>
<accession>A0A840TZT0</accession>
<feature type="domain" description="Helicase ATP-binding" evidence="1">
    <location>
        <begin position="1"/>
        <end position="82"/>
    </location>
</feature>
<dbReference type="PANTHER" id="PTHR47396:SF1">
    <property type="entry name" value="ATP-DEPENDENT HELICASE IRC3-RELATED"/>
    <property type="match status" value="1"/>
</dbReference>
<dbReference type="PROSITE" id="PS51192">
    <property type="entry name" value="HELICASE_ATP_BIND_1"/>
    <property type="match status" value="1"/>
</dbReference>
<evidence type="ECO:0000313" key="4">
    <source>
        <dbReference type="Proteomes" id="UP000557307"/>
    </source>
</evidence>
<keyword evidence="4" id="KW-1185">Reference proteome</keyword>
<proteinExistence type="predicted"/>
<dbReference type="GO" id="GO:0016787">
    <property type="term" value="F:hydrolase activity"/>
    <property type="evidence" value="ECO:0007669"/>
    <property type="project" value="InterPro"/>
</dbReference>
<dbReference type="PROSITE" id="PS51194">
    <property type="entry name" value="HELICASE_CTER"/>
    <property type="match status" value="1"/>
</dbReference>
<gene>
    <name evidence="3" type="ORF">HNQ92_005199</name>
</gene>
<dbReference type="InterPro" id="IPR027417">
    <property type="entry name" value="P-loop_NTPase"/>
</dbReference>
<dbReference type="EMBL" id="JACHGF010000013">
    <property type="protein sequence ID" value="MBB5287037.1"/>
    <property type="molecule type" value="Genomic_DNA"/>
</dbReference>
<dbReference type="InterPro" id="IPR001650">
    <property type="entry name" value="Helicase_C-like"/>
</dbReference>
<dbReference type="InterPro" id="IPR006935">
    <property type="entry name" value="Helicase/UvrB_N"/>
</dbReference>
<evidence type="ECO:0000313" key="3">
    <source>
        <dbReference type="EMBL" id="MBB5287037.1"/>
    </source>
</evidence>
<feature type="domain" description="Helicase C-terminal" evidence="2">
    <location>
        <begin position="112"/>
        <end position="259"/>
    </location>
</feature>
<dbReference type="Pfam" id="PF00271">
    <property type="entry name" value="Helicase_C"/>
    <property type="match status" value="1"/>
</dbReference>
<dbReference type="PANTHER" id="PTHR47396">
    <property type="entry name" value="TYPE I RESTRICTION ENZYME ECOKI R PROTEIN"/>
    <property type="match status" value="1"/>
</dbReference>
<organism evidence="3 4">
    <name type="scientific">Rhabdobacter roseus</name>
    <dbReference type="NCBI Taxonomy" id="1655419"/>
    <lineage>
        <taxon>Bacteria</taxon>
        <taxon>Pseudomonadati</taxon>
        <taxon>Bacteroidota</taxon>
        <taxon>Cytophagia</taxon>
        <taxon>Cytophagales</taxon>
        <taxon>Cytophagaceae</taxon>
        <taxon>Rhabdobacter</taxon>
    </lineage>
</organism>
<dbReference type="Gene3D" id="3.40.50.300">
    <property type="entry name" value="P-loop containing nucleotide triphosphate hydrolases"/>
    <property type="match status" value="2"/>
</dbReference>
<dbReference type="GO" id="GO:0005829">
    <property type="term" value="C:cytosol"/>
    <property type="evidence" value="ECO:0007669"/>
    <property type="project" value="TreeGrafter"/>
</dbReference>
<dbReference type="InterPro" id="IPR050742">
    <property type="entry name" value="Helicase_Restrict-Modif_Enz"/>
</dbReference>
<dbReference type="SMART" id="SM00490">
    <property type="entry name" value="HELICc"/>
    <property type="match status" value="1"/>
</dbReference>
<protein>
    <submittedName>
        <fullName evidence="3">Uncharacterized protein</fullName>
    </submittedName>
</protein>